<feature type="transmembrane region" description="Helical" evidence="7">
    <location>
        <begin position="330"/>
        <end position="351"/>
    </location>
</feature>
<dbReference type="SUPFAM" id="SSF55874">
    <property type="entry name" value="ATPase domain of HSP90 chaperone/DNA topoisomerase II/histidine kinase"/>
    <property type="match status" value="1"/>
</dbReference>
<evidence type="ECO:0000256" key="5">
    <source>
        <dbReference type="ARBA" id="ARBA00023012"/>
    </source>
</evidence>
<dbReference type="RefSeq" id="WP_307452468.1">
    <property type="nucleotide sequence ID" value="NZ_JAUTAL010000001.1"/>
</dbReference>
<dbReference type="CDD" id="cd16917">
    <property type="entry name" value="HATPase_UhpB-NarQ-NarX-like"/>
    <property type="match status" value="1"/>
</dbReference>
<evidence type="ECO:0000313" key="9">
    <source>
        <dbReference type="EMBL" id="MDQ1098304.1"/>
    </source>
</evidence>
<keyword evidence="7" id="KW-0472">Membrane</keyword>
<gene>
    <name evidence="9" type="ORF">QE404_003451</name>
</gene>
<dbReference type="InterPro" id="IPR003594">
    <property type="entry name" value="HATPase_dom"/>
</dbReference>
<evidence type="ECO:0000259" key="8">
    <source>
        <dbReference type="Pfam" id="PF02518"/>
    </source>
</evidence>
<dbReference type="SUPFAM" id="SSF81901">
    <property type="entry name" value="HCP-like"/>
    <property type="match status" value="1"/>
</dbReference>
<dbReference type="EC" id="2.7.13.3" evidence="2"/>
<dbReference type="InterPro" id="IPR011990">
    <property type="entry name" value="TPR-like_helical_dom_sf"/>
</dbReference>
<organism evidence="9 10">
    <name type="scientific">Chryseobacterium camelliae</name>
    <dbReference type="NCBI Taxonomy" id="1265445"/>
    <lineage>
        <taxon>Bacteria</taxon>
        <taxon>Pseudomonadati</taxon>
        <taxon>Bacteroidota</taxon>
        <taxon>Flavobacteriia</taxon>
        <taxon>Flavobacteriales</taxon>
        <taxon>Weeksellaceae</taxon>
        <taxon>Chryseobacterium group</taxon>
        <taxon>Chryseobacterium</taxon>
    </lineage>
</organism>
<keyword evidence="4" id="KW-0418">Kinase</keyword>
<sequence length="552" mass="63765">MRKLIFFTTFIILFSCKNKNKPINIIDNNINYKKAKVFRDAKISDSAFYYFNIAKNEYLKNNDSLGVAKSLVNMAMIQTRKEDFFGGIESSLEANRYLKKDNDSTVRSTLAINYNNIAIDFNYLKNYKNAFEYFNQALKFTDNHDAKYLFYNNIGDVLINEGELELAKNYLRKAILSTDQSYYAMALNNLTKAEYLSNPSYDPVPNLLKALTIRQNENDSLGQSSSYSTIADYYYDKNKALSLKYAKMMLQKCIQNKSANDQLEALQKIIKLDPKNYLKNFSQFKELDDSLQLERNRAKNQFAFIRYDLEGKNAENEILKTAKVEDENKLLQLSIITSAIVFALIITNVWYRKRQIRLKQEKELEVKNTQLRLSKKVHDVVANGIYQVMTKIENQEHFDRDTALDELEFVYEKSRDISYDKADEEQEFSKKISELIASFNNDTVKTFTAGNNPALWETISPLVKDEVFQIIRELMVNMKKHSQASHVAFRFERTETSVEIQYKDNGIGIPGDLIYKNGLRNAESRMAAIGGAIIFDTEIEKGLKVNLSVPAS</sequence>
<dbReference type="Pfam" id="PF13181">
    <property type="entry name" value="TPR_8"/>
    <property type="match status" value="1"/>
</dbReference>
<evidence type="ECO:0000256" key="6">
    <source>
        <dbReference type="PROSITE-ProRule" id="PRU00339"/>
    </source>
</evidence>
<dbReference type="PANTHER" id="PTHR24421:SF10">
    <property type="entry name" value="NITRATE_NITRITE SENSOR PROTEIN NARQ"/>
    <property type="match status" value="1"/>
</dbReference>
<keyword evidence="10" id="KW-1185">Reference proteome</keyword>
<dbReference type="Proteomes" id="UP001225072">
    <property type="component" value="Unassembled WGS sequence"/>
</dbReference>
<protein>
    <recommendedName>
        <fullName evidence="2">histidine kinase</fullName>
        <ecNumber evidence="2">2.7.13.3</ecNumber>
    </recommendedName>
</protein>
<dbReference type="Gene3D" id="3.30.565.10">
    <property type="entry name" value="Histidine kinase-like ATPase, C-terminal domain"/>
    <property type="match status" value="1"/>
</dbReference>
<dbReference type="PROSITE" id="PS50005">
    <property type="entry name" value="TPR"/>
    <property type="match status" value="1"/>
</dbReference>
<dbReference type="InterPro" id="IPR050482">
    <property type="entry name" value="Sensor_HK_TwoCompSys"/>
</dbReference>
<name>A0ABU0TMM9_9FLAO</name>
<accession>A0ABU0TMM9</accession>
<comment type="caution">
    <text evidence="9">The sequence shown here is derived from an EMBL/GenBank/DDBJ whole genome shotgun (WGS) entry which is preliminary data.</text>
</comment>
<feature type="domain" description="Histidine kinase/HSP90-like ATPase" evidence="8">
    <location>
        <begin position="465"/>
        <end position="545"/>
    </location>
</feature>
<evidence type="ECO:0000256" key="1">
    <source>
        <dbReference type="ARBA" id="ARBA00000085"/>
    </source>
</evidence>
<evidence type="ECO:0000256" key="3">
    <source>
        <dbReference type="ARBA" id="ARBA00022679"/>
    </source>
</evidence>
<reference evidence="9 10" key="1">
    <citation type="submission" date="2023-07" db="EMBL/GenBank/DDBJ databases">
        <title>Functional and genomic diversity of the sorghum phyllosphere microbiome.</title>
        <authorList>
            <person name="Shade A."/>
        </authorList>
    </citation>
    <scope>NUCLEOTIDE SEQUENCE [LARGE SCALE GENOMIC DNA]</scope>
    <source>
        <strain evidence="9 10">SORGH_AS_1064</strain>
    </source>
</reference>
<evidence type="ECO:0000256" key="2">
    <source>
        <dbReference type="ARBA" id="ARBA00012438"/>
    </source>
</evidence>
<keyword evidence="5" id="KW-0902">Two-component regulatory system</keyword>
<keyword evidence="6" id="KW-0802">TPR repeat</keyword>
<comment type="catalytic activity">
    <reaction evidence="1">
        <text>ATP + protein L-histidine = ADP + protein N-phospho-L-histidine.</text>
        <dbReference type="EC" id="2.7.13.3"/>
    </reaction>
</comment>
<dbReference type="InterPro" id="IPR036890">
    <property type="entry name" value="HATPase_C_sf"/>
</dbReference>
<dbReference type="InterPro" id="IPR019734">
    <property type="entry name" value="TPR_rpt"/>
</dbReference>
<dbReference type="EMBL" id="JAUTAL010000001">
    <property type="protein sequence ID" value="MDQ1098304.1"/>
    <property type="molecule type" value="Genomic_DNA"/>
</dbReference>
<feature type="repeat" description="TPR" evidence="6">
    <location>
        <begin position="111"/>
        <end position="144"/>
    </location>
</feature>
<proteinExistence type="predicted"/>
<dbReference type="Gene3D" id="1.25.40.10">
    <property type="entry name" value="Tetratricopeptide repeat domain"/>
    <property type="match status" value="1"/>
</dbReference>
<keyword evidence="3" id="KW-0808">Transferase</keyword>
<dbReference type="SMART" id="SM00028">
    <property type="entry name" value="TPR"/>
    <property type="match status" value="2"/>
</dbReference>
<dbReference type="Pfam" id="PF02518">
    <property type="entry name" value="HATPase_c"/>
    <property type="match status" value="1"/>
</dbReference>
<keyword evidence="7" id="KW-0812">Transmembrane</keyword>
<evidence type="ECO:0000256" key="4">
    <source>
        <dbReference type="ARBA" id="ARBA00022777"/>
    </source>
</evidence>
<dbReference type="PROSITE" id="PS51257">
    <property type="entry name" value="PROKAR_LIPOPROTEIN"/>
    <property type="match status" value="1"/>
</dbReference>
<evidence type="ECO:0000256" key="7">
    <source>
        <dbReference type="SAM" id="Phobius"/>
    </source>
</evidence>
<dbReference type="PANTHER" id="PTHR24421">
    <property type="entry name" value="NITRATE/NITRITE SENSOR PROTEIN NARX-RELATED"/>
    <property type="match status" value="1"/>
</dbReference>
<evidence type="ECO:0000313" key="10">
    <source>
        <dbReference type="Proteomes" id="UP001225072"/>
    </source>
</evidence>
<keyword evidence="7" id="KW-1133">Transmembrane helix</keyword>